<protein>
    <submittedName>
        <fullName evidence="2">Efflux RND transporter permease subunit</fullName>
    </submittedName>
</protein>
<feature type="transmembrane region" description="Helical" evidence="1">
    <location>
        <begin position="354"/>
        <end position="374"/>
    </location>
</feature>
<dbReference type="InterPro" id="IPR001036">
    <property type="entry name" value="Acrflvin-R"/>
</dbReference>
<accession>A0ABS7ZU06</accession>
<keyword evidence="1" id="KW-1133">Transmembrane helix</keyword>
<dbReference type="Gene3D" id="3.30.70.1430">
    <property type="entry name" value="Multidrug efflux transporter AcrB pore domain"/>
    <property type="match status" value="2"/>
</dbReference>
<dbReference type="PRINTS" id="PR00702">
    <property type="entry name" value="ACRIFLAVINRP"/>
</dbReference>
<dbReference type="PANTHER" id="PTHR32063:SF33">
    <property type="entry name" value="RND SUPERFAMILY EFFLUX PUMP PERMEASE COMPONENT"/>
    <property type="match status" value="1"/>
</dbReference>
<feature type="transmembrane region" description="Helical" evidence="1">
    <location>
        <begin position="452"/>
        <end position="476"/>
    </location>
</feature>
<feature type="transmembrane region" description="Helical" evidence="1">
    <location>
        <begin position="328"/>
        <end position="347"/>
    </location>
</feature>
<dbReference type="PANTHER" id="PTHR32063">
    <property type="match status" value="1"/>
</dbReference>
<dbReference type="Pfam" id="PF00873">
    <property type="entry name" value="ACR_tran"/>
    <property type="match status" value="1"/>
</dbReference>
<dbReference type="Gene3D" id="3.30.2090.10">
    <property type="entry name" value="Multidrug efflux transporter AcrB TolC docking domain, DN and DC subdomains"/>
    <property type="match status" value="2"/>
</dbReference>
<dbReference type="Gene3D" id="3.30.70.1320">
    <property type="entry name" value="Multidrug efflux transporter AcrB pore domain like"/>
    <property type="match status" value="1"/>
</dbReference>
<dbReference type="Proteomes" id="UP000714380">
    <property type="component" value="Unassembled WGS sequence"/>
</dbReference>
<gene>
    <name evidence="2" type="ORF">I9W95_09750</name>
</gene>
<dbReference type="Gene3D" id="1.20.1640.10">
    <property type="entry name" value="Multidrug efflux transporter AcrB transmembrane domain"/>
    <property type="match status" value="2"/>
</dbReference>
<keyword evidence="1" id="KW-0812">Transmembrane</keyword>
<comment type="caution">
    <text evidence="2">The sequence shown here is derived from an EMBL/GenBank/DDBJ whole genome shotgun (WGS) entry which is preliminary data.</text>
</comment>
<feature type="transmembrane region" description="Helical" evidence="1">
    <location>
        <begin position="380"/>
        <end position="404"/>
    </location>
</feature>
<evidence type="ECO:0000313" key="3">
    <source>
        <dbReference type="Proteomes" id="UP000714380"/>
    </source>
</evidence>
<organism evidence="2 3">
    <name type="scientific">Thalassolituus marinus</name>
    <dbReference type="NCBI Taxonomy" id="671053"/>
    <lineage>
        <taxon>Bacteria</taxon>
        <taxon>Pseudomonadati</taxon>
        <taxon>Pseudomonadota</taxon>
        <taxon>Gammaproteobacteria</taxon>
        <taxon>Oceanospirillales</taxon>
        <taxon>Oceanospirillaceae</taxon>
        <taxon>Thalassolituus</taxon>
    </lineage>
</organism>
<feature type="transmembrane region" description="Helical" evidence="1">
    <location>
        <begin position="524"/>
        <end position="546"/>
    </location>
</feature>
<keyword evidence="3" id="KW-1185">Reference proteome</keyword>
<dbReference type="SUPFAM" id="SSF82693">
    <property type="entry name" value="Multidrug efflux transporter AcrB pore domain, PN1, PN2, PC1 and PC2 subdomains"/>
    <property type="match status" value="1"/>
</dbReference>
<proteinExistence type="predicted"/>
<dbReference type="SUPFAM" id="SSF82866">
    <property type="entry name" value="Multidrug efflux transporter AcrB transmembrane domain"/>
    <property type="match status" value="2"/>
</dbReference>
<feature type="transmembrane region" description="Helical" evidence="1">
    <location>
        <begin position="920"/>
        <end position="941"/>
    </location>
</feature>
<feature type="transmembrane region" description="Helical" evidence="1">
    <location>
        <begin position="969"/>
        <end position="985"/>
    </location>
</feature>
<feature type="transmembrane region" description="Helical" evidence="1">
    <location>
        <begin position="997"/>
        <end position="1022"/>
    </location>
</feature>
<feature type="transmembrane region" description="Helical" evidence="1">
    <location>
        <begin position="12"/>
        <end position="33"/>
    </location>
</feature>
<evidence type="ECO:0000313" key="2">
    <source>
        <dbReference type="EMBL" id="MCA6063890.1"/>
    </source>
</evidence>
<dbReference type="InterPro" id="IPR027463">
    <property type="entry name" value="AcrB_DN_DC_subdom"/>
</dbReference>
<feature type="transmembrane region" description="Helical" evidence="1">
    <location>
        <begin position="871"/>
        <end position="891"/>
    </location>
</feature>
<keyword evidence="1" id="KW-0472">Membrane</keyword>
<reference evidence="2 3" key="1">
    <citation type="submission" date="2020-12" db="EMBL/GenBank/DDBJ databases">
        <title>Novel Thalassolituus-related marine hydrocarbonoclastic bacteria mediated algae-derived hydrocarbons mineralization in twilight zone of the northern South China Sea.</title>
        <authorList>
            <person name="Dong C."/>
        </authorList>
    </citation>
    <scope>NUCLEOTIDE SEQUENCE [LARGE SCALE GENOMIC DNA]</scope>
    <source>
        <strain evidence="2 3">IMCC1826</strain>
    </source>
</reference>
<name>A0ABS7ZU06_9GAMM</name>
<dbReference type="SUPFAM" id="SSF82714">
    <property type="entry name" value="Multidrug efflux transporter AcrB TolC docking domain, DN and DC subdomains"/>
    <property type="match status" value="2"/>
</dbReference>
<sequence length="1043" mass="114095">MDALIRWFVGHRVAANLAMFAILAAGVAILPYLRLELLPNVELDRISIQSQYPGASVSSVEQHLCIPLENAIHDIEGAQELISWSYPGLCSITLDIDGQTDSRSALATIRSRLADPTLVPAEATTPDVQELLVRNRALRIIVSGNVPYGDLLASAQTLRSELLSSPYISQADVSDREKAEIRISFSTFNLQKYELNLRDIASSLRHQTGAVAGGYLQTRDGDLLIATPQVFRYRNDFASLALAADPRGDIIRSGDIADITDSRQQAMALAQFDGQPALALDVYRTGNEDITLLSRIVRQHLQQRAPQAGVEFTIWDDQAVNFSARVELLLSNAFSGLLLLFIVLLLFLNAHLSFWVSVGILIAFTGTLFVLPATATSVNFISLFAFILVLGIVVDDAVVVGESIHSQRQSGLDGTQAAITGTSAVARPVLFSVITTIVAFTPLMFLPGPEGMLIRAVPIVVICTLLFSLFESFFILPAHLKSAPLSNRSVPALSALQQRFSNALQSFIHTVYLPFLRTALRQPLAIIIAFIAAFFLCLLLISQGWLKSTLMSTIEGDIITATVMFPQGSSRQTTQQALQQMTTAARAAEASNTDKPGTMIRHIYAVVAPDDGPSNQTVYNRSYHRGQVHLQLPPAAEREFSAALFIQQWRQQLGAVAGAENVTFSASINPAKADIQIEFSGNKQTQLNEAARRLSDYLNRLNGIYSLQRLPDNSAPQLNLRLSDQAINMGLTQDSVLQQVNQAFYGQQVSRFFDQDEEVIVWAGLNEQERASAWYLENLPVEYSPGQTAPLKTLADISLTSVNPFIRHFMRQPVVMVSAYVDATHNNAETIRQQLYHGVLDEMVADLPGVRWDVGGYQRAVDYFLQILGQYYLLAIGLMYLLMAILFASYFQPLTVLFAIPFGLLGSVTGHALLGLDLTLWSYVGMVAVSGVVVNDNLVLLDRINQLKARGNDTLTAVIEGCASRFRPVLLTSLTTFAGVLPLISESSVQAKLLIPMATSLGFGVLFATLISLLLVPALCLLADRRRPALHQPSQAEAITQAG</sequence>
<dbReference type="RefSeq" id="WP_225674340.1">
    <property type="nucleotide sequence ID" value="NZ_JAEDAH010000046.1"/>
</dbReference>
<evidence type="ECO:0000256" key="1">
    <source>
        <dbReference type="SAM" id="Phobius"/>
    </source>
</evidence>
<feature type="transmembrane region" description="Helical" evidence="1">
    <location>
        <begin position="425"/>
        <end position="446"/>
    </location>
</feature>
<dbReference type="EMBL" id="JAEDAH010000046">
    <property type="protein sequence ID" value="MCA6063890.1"/>
    <property type="molecule type" value="Genomic_DNA"/>
</dbReference>
<feature type="transmembrane region" description="Helical" evidence="1">
    <location>
        <begin position="896"/>
        <end position="914"/>
    </location>
</feature>
<dbReference type="Gene3D" id="3.30.70.1440">
    <property type="entry name" value="Multidrug efflux transporter AcrB pore domain"/>
    <property type="match status" value="1"/>
</dbReference>